<name>A0AAV4TLV5_CAEEX</name>
<proteinExistence type="predicted"/>
<comment type="caution">
    <text evidence="1">The sequence shown here is derived from an EMBL/GenBank/DDBJ whole genome shotgun (WGS) entry which is preliminary data.</text>
</comment>
<accession>A0AAV4TLV5</accession>
<organism evidence="1 2">
    <name type="scientific">Caerostris extrusa</name>
    <name type="common">Bark spider</name>
    <name type="synonym">Caerostris bankana</name>
    <dbReference type="NCBI Taxonomy" id="172846"/>
    <lineage>
        <taxon>Eukaryota</taxon>
        <taxon>Metazoa</taxon>
        <taxon>Ecdysozoa</taxon>
        <taxon>Arthropoda</taxon>
        <taxon>Chelicerata</taxon>
        <taxon>Arachnida</taxon>
        <taxon>Araneae</taxon>
        <taxon>Araneomorphae</taxon>
        <taxon>Entelegynae</taxon>
        <taxon>Araneoidea</taxon>
        <taxon>Araneidae</taxon>
        <taxon>Caerostris</taxon>
    </lineage>
</organism>
<evidence type="ECO:0000313" key="2">
    <source>
        <dbReference type="Proteomes" id="UP001054945"/>
    </source>
</evidence>
<dbReference type="EMBL" id="BPLR01011403">
    <property type="protein sequence ID" value="GIY46357.1"/>
    <property type="molecule type" value="Genomic_DNA"/>
</dbReference>
<dbReference type="Proteomes" id="UP001054945">
    <property type="component" value="Unassembled WGS sequence"/>
</dbReference>
<dbReference type="AlphaFoldDB" id="A0AAV4TLV5"/>
<gene>
    <name evidence="1" type="ORF">CEXT_704041</name>
</gene>
<keyword evidence="2" id="KW-1185">Reference proteome</keyword>
<protein>
    <submittedName>
        <fullName evidence="1">Uncharacterized protein</fullName>
    </submittedName>
</protein>
<sequence>MDFGTLGILNICRNNKRRQTIVLGTEGCTERGSIPSLIQTTSTNNPSLLLTQSGHISPPEWPCPGNSACGTQRIELPTPYFYAHTVWGVGW</sequence>
<reference evidence="1 2" key="1">
    <citation type="submission" date="2021-06" db="EMBL/GenBank/DDBJ databases">
        <title>Caerostris extrusa draft genome.</title>
        <authorList>
            <person name="Kono N."/>
            <person name="Arakawa K."/>
        </authorList>
    </citation>
    <scope>NUCLEOTIDE SEQUENCE [LARGE SCALE GENOMIC DNA]</scope>
</reference>
<evidence type="ECO:0000313" key="1">
    <source>
        <dbReference type="EMBL" id="GIY46357.1"/>
    </source>
</evidence>